<dbReference type="SUPFAM" id="SSF52833">
    <property type="entry name" value="Thioredoxin-like"/>
    <property type="match status" value="1"/>
</dbReference>
<gene>
    <name evidence="4" type="ORF">V8G58_14385</name>
</gene>
<dbReference type="InterPro" id="IPR036249">
    <property type="entry name" value="Thioredoxin-like_sf"/>
</dbReference>
<dbReference type="Proteomes" id="UP001610100">
    <property type="component" value="Unassembled WGS sequence"/>
</dbReference>
<dbReference type="PANTHER" id="PTHR15337:SF11">
    <property type="entry name" value="THIOREDOXIN DOMAIN-CONTAINING PROTEIN"/>
    <property type="match status" value="1"/>
</dbReference>
<dbReference type="RefSeq" id="WP_344742359.1">
    <property type="nucleotide sequence ID" value="NZ_BAABAY010000008.1"/>
</dbReference>
<evidence type="ECO:0000313" key="4">
    <source>
        <dbReference type="EMBL" id="MFH6773128.1"/>
    </source>
</evidence>
<keyword evidence="1 2" id="KW-0732">Signal</keyword>
<dbReference type="PANTHER" id="PTHR15337">
    <property type="entry name" value="ANTERIOR GRADIENT PROTEIN-RELATED"/>
    <property type="match status" value="1"/>
</dbReference>
<dbReference type="Pfam" id="PF13098">
    <property type="entry name" value="Thioredoxin_2"/>
    <property type="match status" value="1"/>
</dbReference>
<feature type="chain" id="PRO_5045930927" evidence="2">
    <location>
        <begin position="21"/>
        <end position="182"/>
    </location>
</feature>
<evidence type="ECO:0000313" key="5">
    <source>
        <dbReference type="Proteomes" id="UP001610100"/>
    </source>
</evidence>
<sequence>MRKILFTLLFFAFLSTTVSAQEINWVSLEQALELQKKEPKKIMMDAYTNWCGPCKMLDKNTFHNPDVVAYVNKNYYAVKFNAEGNEAITYNGKNYANPNYDPALANRRNSPHELSRYLRISAYPTIVFMDETGNVIAPIVGYQKPTQLELYLKLFKTDDYKSITSQDQFTEYYNKFKPEFQN</sequence>
<evidence type="ECO:0000256" key="2">
    <source>
        <dbReference type="SAM" id="SignalP"/>
    </source>
</evidence>
<reference evidence="4 5" key="1">
    <citation type="submission" date="2024-02" db="EMBL/GenBank/DDBJ databases">
        <title>A Gaetbulibacter species isolated from tidal flats and genomic insights of their niches.</title>
        <authorList>
            <person name="Ye Y."/>
        </authorList>
    </citation>
    <scope>NUCLEOTIDE SEQUENCE [LARGE SCALE GENOMIC DNA]</scope>
    <source>
        <strain evidence="4 5">KYW382</strain>
    </source>
</reference>
<feature type="domain" description="Thioredoxin-like fold" evidence="3">
    <location>
        <begin position="36"/>
        <end position="151"/>
    </location>
</feature>
<keyword evidence="5" id="KW-1185">Reference proteome</keyword>
<accession>A0ABW7N443</accession>
<feature type="signal peptide" evidence="2">
    <location>
        <begin position="1"/>
        <end position="20"/>
    </location>
</feature>
<evidence type="ECO:0000256" key="1">
    <source>
        <dbReference type="ARBA" id="ARBA00022729"/>
    </source>
</evidence>
<organism evidence="4 5">
    <name type="scientific">Gaetbulibacter aestuarii</name>
    <dbReference type="NCBI Taxonomy" id="1502358"/>
    <lineage>
        <taxon>Bacteria</taxon>
        <taxon>Pseudomonadati</taxon>
        <taxon>Bacteroidota</taxon>
        <taxon>Flavobacteriia</taxon>
        <taxon>Flavobacteriales</taxon>
        <taxon>Flavobacteriaceae</taxon>
        <taxon>Gaetbulibacter</taxon>
    </lineage>
</organism>
<dbReference type="Gene3D" id="3.40.30.10">
    <property type="entry name" value="Glutaredoxin"/>
    <property type="match status" value="1"/>
</dbReference>
<evidence type="ECO:0000259" key="3">
    <source>
        <dbReference type="Pfam" id="PF13098"/>
    </source>
</evidence>
<dbReference type="InterPro" id="IPR051099">
    <property type="entry name" value="AGR/TXD"/>
</dbReference>
<protein>
    <submittedName>
        <fullName evidence="4">Thioredoxin fold domain-containing protein</fullName>
    </submittedName>
</protein>
<proteinExistence type="predicted"/>
<dbReference type="EMBL" id="JBAWKB010000007">
    <property type="protein sequence ID" value="MFH6773128.1"/>
    <property type="molecule type" value="Genomic_DNA"/>
</dbReference>
<comment type="caution">
    <text evidence="4">The sequence shown here is derived from an EMBL/GenBank/DDBJ whole genome shotgun (WGS) entry which is preliminary data.</text>
</comment>
<name>A0ABW7N443_9FLAO</name>
<dbReference type="InterPro" id="IPR012336">
    <property type="entry name" value="Thioredoxin-like_fold"/>
</dbReference>